<dbReference type="Pfam" id="PF00069">
    <property type="entry name" value="Pkinase"/>
    <property type="match status" value="1"/>
</dbReference>
<evidence type="ECO:0000256" key="1">
    <source>
        <dbReference type="SAM" id="Coils"/>
    </source>
</evidence>
<dbReference type="PROSITE" id="PS50011">
    <property type="entry name" value="PROTEIN_KINASE_DOM"/>
    <property type="match status" value="1"/>
</dbReference>
<dbReference type="SUPFAM" id="SSF63748">
    <property type="entry name" value="Tudor/PWWP/MBT"/>
    <property type="match status" value="1"/>
</dbReference>
<dbReference type="PANTHER" id="PTHR48008:SF6">
    <property type="entry name" value="LEUCINE-RICH REPEAT RECEPTOR-LIKE PROTEIN KINASE IMK3-RELATED"/>
    <property type="match status" value="1"/>
</dbReference>
<dbReference type="GO" id="GO:0004672">
    <property type="term" value="F:protein kinase activity"/>
    <property type="evidence" value="ECO:0007669"/>
    <property type="project" value="InterPro"/>
</dbReference>
<dbReference type="GeneID" id="113418866"/>
<dbReference type="SUPFAM" id="SSF56112">
    <property type="entry name" value="Protein kinase-like (PK-like)"/>
    <property type="match status" value="1"/>
</dbReference>
<organism evidence="5 6">
    <name type="scientific">Notechis scutatus</name>
    <name type="common">mainland tiger snake</name>
    <dbReference type="NCBI Taxonomy" id="8663"/>
    <lineage>
        <taxon>Eukaryota</taxon>
        <taxon>Metazoa</taxon>
        <taxon>Chordata</taxon>
        <taxon>Craniata</taxon>
        <taxon>Vertebrata</taxon>
        <taxon>Euteleostomi</taxon>
        <taxon>Lepidosauria</taxon>
        <taxon>Squamata</taxon>
        <taxon>Bifurcata</taxon>
        <taxon>Unidentata</taxon>
        <taxon>Episquamata</taxon>
        <taxon>Toxicofera</taxon>
        <taxon>Serpentes</taxon>
        <taxon>Colubroidea</taxon>
        <taxon>Elapidae</taxon>
        <taxon>Hydrophiinae</taxon>
        <taxon>Notechis</taxon>
    </lineage>
</organism>
<dbReference type="PANTHER" id="PTHR48008">
    <property type="entry name" value="LEUCINE-RICH REPEAT RECEPTOR-LIKE PROTEIN KINASE IMK3-RELATED"/>
    <property type="match status" value="1"/>
</dbReference>
<keyword evidence="5" id="KW-1185">Reference proteome</keyword>
<dbReference type="SMART" id="SM00333">
    <property type="entry name" value="TUDOR"/>
    <property type="match status" value="1"/>
</dbReference>
<dbReference type="CTD" id="56164"/>
<dbReference type="PROSITE" id="PS50304">
    <property type="entry name" value="TUDOR"/>
    <property type="match status" value="1"/>
</dbReference>
<dbReference type="FunFam" id="2.30.30.140:FF:000018">
    <property type="entry name" value="Serine/threonine-protein kinase 31"/>
    <property type="match status" value="1"/>
</dbReference>
<dbReference type="InterPro" id="IPR000719">
    <property type="entry name" value="Prot_kinase_dom"/>
</dbReference>
<reference evidence="6" key="1">
    <citation type="submission" date="2025-08" db="UniProtKB">
        <authorList>
            <consortium name="RefSeq"/>
        </authorList>
    </citation>
    <scope>IDENTIFICATION</scope>
</reference>
<feature type="domain" description="Protein kinase" evidence="3">
    <location>
        <begin position="627"/>
        <end position="932"/>
    </location>
</feature>
<keyword evidence="1" id="KW-0175">Coiled coil</keyword>
<name>A0A6J1UZE4_9SAUR</name>
<dbReference type="RefSeq" id="XP_026533768.1">
    <property type="nucleotide sequence ID" value="XM_026677983.1"/>
</dbReference>
<evidence type="ECO:0000313" key="6">
    <source>
        <dbReference type="RefSeq" id="XP_026533768.1"/>
    </source>
</evidence>
<dbReference type="Gene3D" id="2.30.30.140">
    <property type="match status" value="1"/>
</dbReference>
<dbReference type="InterPro" id="IPR047383">
    <property type="entry name" value="Tudor_TDRD8"/>
</dbReference>
<dbReference type="SMART" id="SM00220">
    <property type="entry name" value="S_TKc"/>
    <property type="match status" value="1"/>
</dbReference>
<feature type="region of interest" description="Disordered" evidence="2">
    <location>
        <begin position="942"/>
        <end position="988"/>
    </location>
</feature>
<protein>
    <submittedName>
        <fullName evidence="6">Serine/threonine-protein kinase 31</fullName>
    </submittedName>
</protein>
<dbReference type="Proteomes" id="UP000504612">
    <property type="component" value="Unplaced"/>
</dbReference>
<feature type="domain" description="Tudor" evidence="4">
    <location>
        <begin position="55"/>
        <end position="114"/>
    </location>
</feature>
<dbReference type="InterPro" id="IPR002999">
    <property type="entry name" value="Tudor"/>
</dbReference>
<sequence>MGEDSKYNKVENAVGCHVEDAVTFWAQNINKSQEILKISSGLAEICPQAIPVFGNPDFNKIYGGCFSEDKCWYRCKVVKVINNEKCRVLYIDYGNSEVLRRSEIVEISENLQFPGVAKKYKLWGLQISANIDLNQFDRGRIFLNSLVFEKEMKITHKIVHQDGTIVARAECGLLDVGEEMVKKGFVELRKSPIKNKSLNAKMDFFLHKNVKSSTPKWTMSTLLNSRVTGSFGDMFLSEKNENSSVDYTIQRMSDVTLEKIIGGQKLIEEIEKLKEEIHSRSHQCEMLESTIHKLVSDLEKEKKACEESLDCMENRLLTYVGTTMKKLAISFEKLKEMRQNHTSAYFGEELLEAADRVTKEKLVMPQSMEVLKKIWEIYNIYQQEICLCKDADEIQSLILQRNELQCKLYKAVEEFIVEVDDLPLFERLETLKKLQGSLKVAYGQTNEAENSEVFEEFFEWKNARLEKFSRVRKLTDASLQNLVLNFSKIIQFFDIESAILMKSEDVAFNVDEVLKNVEHDISQEYDMFLTELDEKDQKIILNMYSMIMRKILQEQDLINKVNQKYLESCEFRNQIVKWLDVTPNIDDLLLIKKRVKNIKAQLRWKLVEKNNLEDSDNYSKSEMVKINEEISVLQDNMFQEIYNEQEEYEKLIHLVQNVFPELPFLHPEAGILKYMNSGSLIVSLERNLLNAEPVKELSIKHPIMCSTVQDQKFLLKGYIADTNIETQIIERAAKYHQVWKELKEESCLMQPVFLFLCKSDPIMYLMIPYYAGANLGTLQMTAPLIVQETLKVMKGVARGLCVLHKADIIHGSLHKNNVFALNREQGIVGDFDFTKSESERALSASMTLNGMNLISPELRKGQPPSPASDMYAFGCLLYWLFIGKQEIKTNSDGTPQIDGLAMDDKVKSLLSQLLCYDNRMTAEQMLNADCFLSPDLISVPLESEGTEYDHGEQRSEKDVSDEMQDNKSETSLDKDSDGYMIDQNANSK</sequence>
<dbReference type="Gene3D" id="2.40.50.90">
    <property type="match status" value="1"/>
</dbReference>
<keyword evidence="6" id="KW-0808">Transferase</keyword>
<dbReference type="GO" id="GO:0005524">
    <property type="term" value="F:ATP binding"/>
    <property type="evidence" value="ECO:0007669"/>
    <property type="project" value="InterPro"/>
</dbReference>
<gene>
    <name evidence="6" type="primary">STK31</name>
</gene>
<dbReference type="Gene3D" id="1.10.510.10">
    <property type="entry name" value="Transferase(Phosphotransferase) domain 1"/>
    <property type="match status" value="1"/>
</dbReference>
<feature type="coiled-coil region" evidence="1">
    <location>
        <begin position="270"/>
        <end position="315"/>
    </location>
</feature>
<proteinExistence type="predicted"/>
<evidence type="ECO:0000313" key="5">
    <source>
        <dbReference type="Proteomes" id="UP000504612"/>
    </source>
</evidence>
<dbReference type="InterPro" id="IPR035437">
    <property type="entry name" value="SNase_OB-fold_sf"/>
</dbReference>
<dbReference type="Pfam" id="PF00567">
    <property type="entry name" value="TUDOR"/>
    <property type="match status" value="1"/>
</dbReference>
<dbReference type="KEGG" id="nss:113418866"/>
<dbReference type="InterPro" id="IPR052451">
    <property type="entry name" value="Ser/Thr_kinase-like"/>
</dbReference>
<accession>A0A6J1UZE4</accession>
<dbReference type="FunFam" id="1.10.510.10:FF:000518">
    <property type="entry name" value="serine/threonine-protein kinase 31 isoform X1"/>
    <property type="match status" value="1"/>
</dbReference>
<dbReference type="AlphaFoldDB" id="A0A6J1UZE4"/>
<evidence type="ECO:0000259" key="3">
    <source>
        <dbReference type="PROSITE" id="PS50011"/>
    </source>
</evidence>
<dbReference type="CDD" id="cd20430">
    <property type="entry name" value="Tudor_TDRD8"/>
    <property type="match status" value="1"/>
</dbReference>
<feature type="compositionally biased region" description="Basic and acidic residues" evidence="2">
    <location>
        <begin position="947"/>
        <end position="977"/>
    </location>
</feature>
<evidence type="ECO:0000256" key="2">
    <source>
        <dbReference type="SAM" id="MobiDB-lite"/>
    </source>
</evidence>
<evidence type="ECO:0000259" key="4">
    <source>
        <dbReference type="PROSITE" id="PS50304"/>
    </source>
</evidence>
<dbReference type="InterPro" id="IPR011009">
    <property type="entry name" value="Kinase-like_dom_sf"/>
</dbReference>
<keyword evidence="6" id="KW-0418">Kinase</keyword>